<evidence type="ECO:0000313" key="1">
    <source>
        <dbReference type="EMBL" id="MCZ2723601.1"/>
    </source>
</evidence>
<proteinExistence type="predicted"/>
<dbReference type="Gene3D" id="3.40.630.40">
    <property type="entry name" value="Zn-dependent exopeptidases"/>
    <property type="match status" value="1"/>
</dbReference>
<reference evidence="1" key="1">
    <citation type="submission" date="2022-12" db="EMBL/GenBank/DDBJ databases">
        <title>Marinomonas 15G1-11 sp. nov, isolated from marine algae.</title>
        <authorList>
            <person name="Butt M."/>
            <person name="Choi D.G."/>
            <person name="Kim J.M."/>
            <person name="Lee J.K."/>
            <person name="Baek J.H."/>
            <person name="Jeon C.O."/>
        </authorList>
    </citation>
    <scope>NUCLEOTIDE SEQUENCE</scope>
    <source>
        <strain evidence="1">15G1-11</strain>
    </source>
</reference>
<dbReference type="PIRSF" id="PIRSF029730">
    <property type="entry name" value="UCP029730"/>
    <property type="match status" value="1"/>
</dbReference>
<name>A0ABT4JZF0_9GAMM</name>
<dbReference type="Pfam" id="PF05013">
    <property type="entry name" value="FGase"/>
    <property type="match status" value="1"/>
</dbReference>
<accession>A0ABT4JZF0</accession>
<dbReference type="EMBL" id="JAPUBN010000024">
    <property type="protein sequence ID" value="MCZ2723601.1"/>
    <property type="molecule type" value="Genomic_DNA"/>
</dbReference>
<dbReference type="Proteomes" id="UP001149719">
    <property type="component" value="Unassembled WGS sequence"/>
</dbReference>
<gene>
    <name evidence="1" type="ORF">O1D97_18790</name>
</gene>
<sequence>MHGLEQSPAELVNSAGQSDILLVCEHASHFIPENFNNLGLTKAECLSHIGWDIGAADMAKALSKQLDASLILQRYSRLLYDCNRPPSELSAIPPLSEVTAIPGNSELTAEQRDYRVQQIYQPFHREIEAQINAREESGRKTILVTIHSFTPTYKGQLRTVELGVICDLDNVFAKRFYDQAQALSHYDIRMNEPYGPSDPVLHMVTRHGRNNQIDNVMLEVRNDLIEQADGQLEWAQLIGKVLNQVNA</sequence>
<dbReference type="SUPFAM" id="SSF53187">
    <property type="entry name" value="Zn-dependent exopeptidases"/>
    <property type="match status" value="1"/>
</dbReference>
<dbReference type="RefSeq" id="WP_269127892.1">
    <property type="nucleotide sequence ID" value="NZ_JAPUBN010000024.1"/>
</dbReference>
<dbReference type="InterPro" id="IPR007709">
    <property type="entry name" value="N-FG_amidohydro"/>
</dbReference>
<comment type="caution">
    <text evidence="1">The sequence shown here is derived from an EMBL/GenBank/DDBJ whole genome shotgun (WGS) entry which is preliminary data.</text>
</comment>
<keyword evidence="2" id="KW-1185">Reference proteome</keyword>
<protein>
    <submittedName>
        <fullName evidence="1">N-formylglutamate amidohydrolase</fullName>
    </submittedName>
</protein>
<evidence type="ECO:0000313" key="2">
    <source>
        <dbReference type="Proteomes" id="UP001149719"/>
    </source>
</evidence>
<dbReference type="InterPro" id="IPR011227">
    <property type="entry name" value="UCP029730"/>
</dbReference>
<organism evidence="1 2">
    <name type="scientific">Marinomonas phaeophyticola</name>
    <dbReference type="NCBI Taxonomy" id="3004091"/>
    <lineage>
        <taxon>Bacteria</taxon>
        <taxon>Pseudomonadati</taxon>
        <taxon>Pseudomonadota</taxon>
        <taxon>Gammaproteobacteria</taxon>
        <taxon>Oceanospirillales</taxon>
        <taxon>Oceanospirillaceae</taxon>
        <taxon>Marinomonas</taxon>
    </lineage>
</organism>